<dbReference type="SMART" id="SM00020">
    <property type="entry name" value="Tryp_SPc"/>
    <property type="match status" value="1"/>
</dbReference>
<keyword evidence="1 5" id="KW-0645">Protease</keyword>
<protein>
    <submittedName>
        <fullName evidence="10">Serine protease 30-like</fullName>
    </submittedName>
</protein>
<keyword evidence="3 5" id="KW-0720">Serine protease</keyword>
<keyword evidence="4" id="KW-1015">Disulfide bond</keyword>
<reference evidence="10" key="1">
    <citation type="submission" date="2025-08" db="UniProtKB">
        <authorList>
            <consortium name="RefSeq"/>
        </authorList>
    </citation>
    <scope>IDENTIFICATION</scope>
</reference>
<dbReference type="GO" id="GO:0006508">
    <property type="term" value="P:proteolysis"/>
    <property type="evidence" value="ECO:0007669"/>
    <property type="project" value="UniProtKB-KW"/>
</dbReference>
<dbReference type="InterPro" id="IPR036508">
    <property type="entry name" value="Chitin-bd_dom_sf"/>
</dbReference>
<name>A0A7E6F7C5_9MOLL</name>
<evidence type="ECO:0000259" key="8">
    <source>
        <dbReference type="PROSITE" id="PS50940"/>
    </source>
</evidence>
<feature type="signal peptide" evidence="6">
    <location>
        <begin position="1"/>
        <end position="18"/>
    </location>
</feature>
<feature type="domain" description="Peptidase S1" evidence="7">
    <location>
        <begin position="202"/>
        <end position="438"/>
    </location>
</feature>
<proteinExistence type="predicted"/>
<dbReference type="CDD" id="cd00190">
    <property type="entry name" value="Tryp_SPc"/>
    <property type="match status" value="1"/>
</dbReference>
<evidence type="ECO:0000256" key="4">
    <source>
        <dbReference type="ARBA" id="ARBA00023157"/>
    </source>
</evidence>
<keyword evidence="2 5" id="KW-0378">Hydrolase</keyword>
<evidence type="ECO:0000313" key="10">
    <source>
        <dbReference type="RefSeq" id="XP_036363676.1"/>
    </source>
</evidence>
<dbReference type="FunFam" id="2.40.10.10:FF:000003">
    <property type="entry name" value="Transmembrane serine protease 3"/>
    <property type="match status" value="1"/>
</dbReference>
<evidence type="ECO:0000313" key="9">
    <source>
        <dbReference type="Proteomes" id="UP000515154"/>
    </source>
</evidence>
<dbReference type="GO" id="GO:0004252">
    <property type="term" value="F:serine-type endopeptidase activity"/>
    <property type="evidence" value="ECO:0007669"/>
    <property type="project" value="InterPro"/>
</dbReference>
<evidence type="ECO:0000259" key="7">
    <source>
        <dbReference type="PROSITE" id="PS50240"/>
    </source>
</evidence>
<keyword evidence="6" id="KW-0732">Signal</keyword>
<dbReference type="GO" id="GO:0005576">
    <property type="term" value="C:extracellular region"/>
    <property type="evidence" value="ECO:0007669"/>
    <property type="project" value="InterPro"/>
</dbReference>
<dbReference type="Pfam" id="PF01607">
    <property type="entry name" value="CBM_14"/>
    <property type="match status" value="1"/>
</dbReference>
<dbReference type="SUPFAM" id="SSF50494">
    <property type="entry name" value="Trypsin-like serine proteases"/>
    <property type="match status" value="1"/>
</dbReference>
<feature type="domain" description="Chitin-binding type-2" evidence="8">
    <location>
        <begin position="36"/>
        <end position="95"/>
    </location>
</feature>
<dbReference type="InterPro" id="IPR009003">
    <property type="entry name" value="Peptidase_S1_PA"/>
</dbReference>
<sequence length="452" mass="51261">MLFLRTLTLLAIILNVCSRRRYFFRWRSRRFMPVAKFPCTSKDMQWVRHPFNCSMYFVCGHGVPHQMPPCPMDRIWSNKVTNCVPVGSRWDDCKTVGRMEMNSTEINDKRPVVTGKTTVTHLSTSPSSGFSFLLTSEVSTTEVTIHASKSIKGQPNVTPTSKQWKYSTSGKQQWKERQTSVQDNLSTQIPIAECGVATTHMIVGGIPSKEGKWPWMVSLRLTWAKRHVCGGTLIHPRWVITAAHCVFGNQFEKESDWRAILGEFQLGVNTGNEMHRKIDLILRHPNFINGGNYPNDIALMRLDHPADVTGFYVRQACIPEKNAGFHPGDECWTMGWGETKDYGDQSILQELQVHVRSNSECSIRWGRRRILNSHICVGNGDNGACNGDSGGPLVCVRNGYYYLVGITSWGVSGCRTSGYPSVYTRVAFYSDWIHQKFSNYTNIEAKDEPFQQ</sequence>
<dbReference type="KEGG" id="osn:115217808"/>
<dbReference type="InterPro" id="IPR001254">
    <property type="entry name" value="Trypsin_dom"/>
</dbReference>
<accession>A0A7E6F7C5</accession>
<dbReference type="RefSeq" id="XP_036363676.1">
    <property type="nucleotide sequence ID" value="XM_036507783.1"/>
</dbReference>
<gene>
    <name evidence="10" type="primary">LOC115217808</name>
</gene>
<keyword evidence="9" id="KW-1185">Reference proteome</keyword>
<dbReference type="AlphaFoldDB" id="A0A7E6F7C5"/>
<dbReference type="InterPro" id="IPR001314">
    <property type="entry name" value="Peptidase_S1A"/>
</dbReference>
<dbReference type="PRINTS" id="PR00722">
    <property type="entry name" value="CHYMOTRYPSIN"/>
</dbReference>
<dbReference type="PANTHER" id="PTHR24252">
    <property type="entry name" value="ACROSIN-RELATED"/>
    <property type="match status" value="1"/>
</dbReference>
<dbReference type="InterPro" id="IPR043504">
    <property type="entry name" value="Peptidase_S1_PA_chymotrypsin"/>
</dbReference>
<evidence type="ECO:0000256" key="1">
    <source>
        <dbReference type="ARBA" id="ARBA00022670"/>
    </source>
</evidence>
<evidence type="ECO:0000256" key="6">
    <source>
        <dbReference type="SAM" id="SignalP"/>
    </source>
</evidence>
<dbReference type="Pfam" id="PF00089">
    <property type="entry name" value="Trypsin"/>
    <property type="match status" value="1"/>
</dbReference>
<feature type="chain" id="PRO_5029017335" evidence="6">
    <location>
        <begin position="19"/>
        <end position="452"/>
    </location>
</feature>
<organism evidence="9 10">
    <name type="scientific">Octopus sinensis</name>
    <name type="common">East Asian common octopus</name>
    <dbReference type="NCBI Taxonomy" id="2607531"/>
    <lineage>
        <taxon>Eukaryota</taxon>
        <taxon>Metazoa</taxon>
        <taxon>Spiralia</taxon>
        <taxon>Lophotrochozoa</taxon>
        <taxon>Mollusca</taxon>
        <taxon>Cephalopoda</taxon>
        <taxon>Coleoidea</taxon>
        <taxon>Octopodiformes</taxon>
        <taxon>Octopoda</taxon>
        <taxon>Incirrata</taxon>
        <taxon>Octopodidae</taxon>
        <taxon>Octopus</taxon>
    </lineage>
</organism>
<dbReference type="PROSITE" id="PS00134">
    <property type="entry name" value="TRYPSIN_HIS"/>
    <property type="match status" value="1"/>
</dbReference>
<dbReference type="Gene3D" id="2.40.10.10">
    <property type="entry name" value="Trypsin-like serine proteases"/>
    <property type="match status" value="1"/>
</dbReference>
<dbReference type="SUPFAM" id="SSF57625">
    <property type="entry name" value="Invertebrate chitin-binding proteins"/>
    <property type="match status" value="1"/>
</dbReference>
<dbReference type="PROSITE" id="PS00135">
    <property type="entry name" value="TRYPSIN_SER"/>
    <property type="match status" value="1"/>
</dbReference>
<dbReference type="Proteomes" id="UP000515154">
    <property type="component" value="Linkage group LG12"/>
</dbReference>
<dbReference type="SMR" id="A0A7E6F7C5"/>
<dbReference type="InterPro" id="IPR033116">
    <property type="entry name" value="TRYPSIN_SER"/>
</dbReference>
<dbReference type="InterPro" id="IPR002557">
    <property type="entry name" value="Chitin-bd_dom"/>
</dbReference>
<dbReference type="InterPro" id="IPR018114">
    <property type="entry name" value="TRYPSIN_HIS"/>
</dbReference>
<evidence type="ECO:0000256" key="3">
    <source>
        <dbReference type="ARBA" id="ARBA00022825"/>
    </source>
</evidence>
<dbReference type="PANTHER" id="PTHR24252:SF10">
    <property type="entry name" value="SERINE PROTEASE 56"/>
    <property type="match status" value="1"/>
</dbReference>
<dbReference type="GO" id="GO:0008061">
    <property type="term" value="F:chitin binding"/>
    <property type="evidence" value="ECO:0007669"/>
    <property type="project" value="InterPro"/>
</dbReference>
<dbReference type="PROSITE" id="PS50240">
    <property type="entry name" value="TRYPSIN_DOM"/>
    <property type="match status" value="1"/>
</dbReference>
<evidence type="ECO:0000256" key="2">
    <source>
        <dbReference type="ARBA" id="ARBA00022801"/>
    </source>
</evidence>
<evidence type="ECO:0000256" key="5">
    <source>
        <dbReference type="RuleBase" id="RU363034"/>
    </source>
</evidence>
<dbReference type="PROSITE" id="PS50940">
    <property type="entry name" value="CHIT_BIND_II"/>
    <property type="match status" value="1"/>
</dbReference>